<name>A0A284QTL6_ARMOS</name>
<dbReference type="AlphaFoldDB" id="A0A284QTL6"/>
<dbReference type="OMA" id="EPICFLE"/>
<organism evidence="1 2">
    <name type="scientific">Armillaria ostoyae</name>
    <name type="common">Armillaria root rot fungus</name>
    <dbReference type="NCBI Taxonomy" id="47428"/>
    <lineage>
        <taxon>Eukaryota</taxon>
        <taxon>Fungi</taxon>
        <taxon>Dikarya</taxon>
        <taxon>Basidiomycota</taxon>
        <taxon>Agaricomycotina</taxon>
        <taxon>Agaricomycetes</taxon>
        <taxon>Agaricomycetidae</taxon>
        <taxon>Agaricales</taxon>
        <taxon>Marasmiineae</taxon>
        <taxon>Physalacriaceae</taxon>
        <taxon>Armillaria</taxon>
    </lineage>
</organism>
<keyword evidence="2" id="KW-1185">Reference proteome</keyword>
<dbReference type="STRING" id="47428.A0A284QTL6"/>
<sequence length="84" mass="9953">MTLDEPICFLEDEPLLRRRKDTLCISTYWPHLTHYESLAVQFDSRYPRSSFTKIKDDETTKGFYTGNSDLTGRHPNRFSYISSR</sequence>
<gene>
    <name evidence="1" type="ORF">ARMOST_03127</name>
</gene>
<protein>
    <submittedName>
        <fullName evidence="1">Uncharacterized protein</fullName>
    </submittedName>
</protein>
<dbReference type="EMBL" id="FUEG01000002">
    <property type="protein sequence ID" value="SJK99816.1"/>
    <property type="molecule type" value="Genomic_DNA"/>
</dbReference>
<accession>A0A284QTL6</accession>
<dbReference type="Proteomes" id="UP000219338">
    <property type="component" value="Unassembled WGS sequence"/>
</dbReference>
<evidence type="ECO:0000313" key="1">
    <source>
        <dbReference type="EMBL" id="SJK99816.1"/>
    </source>
</evidence>
<reference evidence="2" key="1">
    <citation type="journal article" date="2017" name="Nat. Ecol. Evol.">
        <title>Genome expansion and lineage-specific genetic innovations in the forest pathogenic fungi Armillaria.</title>
        <authorList>
            <person name="Sipos G."/>
            <person name="Prasanna A.N."/>
            <person name="Walter M.C."/>
            <person name="O'Connor E."/>
            <person name="Balint B."/>
            <person name="Krizsan K."/>
            <person name="Kiss B."/>
            <person name="Hess J."/>
            <person name="Varga T."/>
            <person name="Slot J."/>
            <person name="Riley R."/>
            <person name="Boka B."/>
            <person name="Rigling D."/>
            <person name="Barry K."/>
            <person name="Lee J."/>
            <person name="Mihaltcheva S."/>
            <person name="LaButti K."/>
            <person name="Lipzen A."/>
            <person name="Waldron R."/>
            <person name="Moloney N.M."/>
            <person name="Sperisen C."/>
            <person name="Kredics L."/>
            <person name="Vagvoelgyi C."/>
            <person name="Patrignani A."/>
            <person name="Fitzpatrick D."/>
            <person name="Nagy I."/>
            <person name="Doyle S."/>
            <person name="Anderson J.B."/>
            <person name="Grigoriev I.V."/>
            <person name="Gueldener U."/>
            <person name="Muensterkoetter M."/>
            <person name="Nagy L.G."/>
        </authorList>
    </citation>
    <scope>NUCLEOTIDE SEQUENCE [LARGE SCALE GENOMIC DNA]</scope>
    <source>
        <strain evidence="2">C18/9</strain>
    </source>
</reference>
<proteinExistence type="predicted"/>
<evidence type="ECO:0000313" key="2">
    <source>
        <dbReference type="Proteomes" id="UP000219338"/>
    </source>
</evidence>